<dbReference type="Gene3D" id="3.40.1280.10">
    <property type="match status" value="1"/>
</dbReference>
<dbReference type="AlphaFoldDB" id="A0A1D3UX90"/>
<dbReference type="SUPFAM" id="SSF55315">
    <property type="entry name" value="L30e-like"/>
    <property type="match status" value="1"/>
</dbReference>
<dbReference type="OrthoDB" id="9794400at2"/>
<dbReference type="PANTHER" id="PTHR46429">
    <property type="entry name" value="23S RRNA (GUANOSINE-2'-O-)-METHYLTRANSFERASE RLMB"/>
    <property type="match status" value="1"/>
</dbReference>
<evidence type="ECO:0000313" key="5">
    <source>
        <dbReference type="Proteomes" id="UP000182057"/>
    </source>
</evidence>
<dbReference type="Gene3D" id="3.30.1330.30">
    <property type="match status" value="1"/>
</dbReference>
<dbReference type="GO" id="GO:0032259">
    <property type="term" value="P:methylation"/>
    <property type="evidence" value="ECO:0007669"/>
    <property type="project" value="UniProtKB-KW"/>
</dbReference>
<dbReference type="InterPro" id="IPR001537">
    <property type="entry name" value="SpoU_MeTrfase"/>
</dbReference>
<dbReference type="CDD" id="cd18103">
    <property type="entry name" value="SpoU-like_RlmB"/>
    <property type="match status" value="1"/>
</dbReference>
<dbReference type="GO" id="GO:0006396">
    <property type="term" value="P:RNA processing"/>
    <property type="evidence" value="ECO:0007669"/>
    <property type="project" value="InterPro"/>
</dbReference>
<name>A0A1D3UX90_TANFO</name>
<dbReference type="GO" id="GO:0005829">
    <property type="term" value="C:cytosol"/>
    <property type="evidence" value="ECO:0007669"/>
    <property type="project" value="TreeGrafter"/>
</dbReference>
<dbReference type="InterPro" id="IPR029028">
    <property type="entry name" value="Alpha/beta_knot_MTases"/>
</dbReference>
<dbReference type="NCBIfam" id="TIGR00186">
    <property type="entry name" value="rRNA_methyl_3"/>
    <property type="match status" value="1"/>
</dbReference>
<dbReference type="InterPro" id="IPR004441">
    <property type="entry name" value="rRNA_MeTrfase_TrmH"/>
</dbReference>
<keyword evidence="2 4" id="KW-0808">Transferase</keyword>
<dbReference type="GO" id="GO:0003723">
    <property type="term" value="F:RNA binding"/>
    <property type="evidence" value="ECO:0007669"/>
    <property type="project" value="InterPro"/>
</dbReference>
<evidence type="ECO:0000313" key="4">
    <source>
        <dbReference type="EMBL" id="SCQ23486.1"/>
    </source>
</evidence>
<sequence>MSDKDMIFGIRAVMEAIQAGREVDKIMVKKDLQGDLIRELGELLKGQMVPVQRVPVERLNRITRKNHQGVIAFVSAVTYHRLEDLIPFVFEQGRDPFIVLLDGVTDVRNFGAIARTCECAGVDALVIPSEGSVSVTADAMKTSAGALNVLPVCKERTIHQAIRFLKDSGVKVFAATEKASASYTEVSYDGPVALVMGAEDTGVSAANLRVCDEMIRIPQVGSIASLNVSVATGVILFEALRQQGLHDASS</sequence>
<organism evidence="4 5">
    <name type="scientific">Tannerella forsythia</name>
    <name type="common">Bacteroides forsythus</name>
    <dbReference type="NCBI Taxonomy" id="28112"/>
    <lineage>
        <taxon>Bacteria</taxon>
        <taxon>Pseudomonadati</taxon>
        <taxon>Bacteroidota</taxon>
        <taxon>Bacteroidia</taxon>
        <taxon>Bacteroidales</taxon>
        <taxon>Tannerellaceae</taxon>
        <taxon>Tannerella</taxon>
    </lineage>
</organism>
<evidence type="ECO:0000256" key="2">
    <source>
        <dbReference type="ARBA" id="ARBA00022679"/>
    </source>
</evidence>
<dbReference type="InterPro" id="IPR029026">
    <property type="entry name" value="tRNA_m1G_MTases_N"/>
</dbReference>
<gene>
    <name evidence="4" type="ORF">TFUB20_02068</name>
</gene>
<evidence type="ECO:0000256" key="1">
    <source>
        <dbReference type="ARBA" id="ARBA00022603"/>
    </source>
</evidence>
<dbReference type="InterPro" id="IPR013123">
    <property type="entry name" value="SpoU_subst-bd"/>
</dbReference>
<reference evidence="4 5" key="1">
    <citation type="submission" date="2016-09" db="EMBL/GenBank/DDBJ databases">
        <authorList>
            <person name="Capua I."/>
            <person name="De Benedictis P."/>
            <person name="Joannis T."/>
            <person name="Lombin L.H."/>
            <person name="Cattoli G."/>
        </authorList>
    </citation>
    <scope>NUCLEOTIDE SEQUENCE [LARGE SCALE GENOMIC DNA]</scope>
    <source>
        <strain evidence="4 5">UB20</strain>
    </source>
</reference>
<protein>
    <submittedName>
        <fullName evidence="4">Putative TrmH family tRNA/rRNA methyltransferase</fullName>
        <ecNumber evidence="4">2.1.1.-</ecNumber>
    </submittedName>
</protein>
<dbReference type="SMART" id="SM00967">
    <property type="entry name" value="SpoU_sub_bind"/>
    <property type="match status" value="1"/>
</dbReference>
<dbReference type="Proteomes" id="UP000182057">
    <property type="component" value="Unassembled WGS sequence"/>
</dbReference>
<proteinExistence type="predicted"/>
<dbReference type="SUPFAM" id="SSF75217">
    <property type="entry name" value="alpha/beta knot"/>
    <property type="match status" value="1"/>
</dbReference>
<dbReference type="EMBL" id="FMMM01000070">
    <property type="protein sequence ID" value="SCQ23486.1"/>
    <property type="molecule type" value="Genomic_DNA"/>
</dbReference>
<evidence type="ECO:0000259" key="3">
    <source>
        <dbReference type="SMART" id="SM00967"/>
    </source>
</evidence>
<feature type="domain" description="RNA 2-O ribose methyltransferase substrate binding" evidence="3">
    <location>
        <begin position="6"/>
        <end position="80"/>
    </location>
</feature>
<dbReference type="PANTHER" id="PTHR46429:SF1">
    <property type="entry name" value="23S RRNA (GUANOSINE-2'-O-)-METHYLTRANSFERASE RLMB"/>
    <property type="match status" value="1"/>
</dbReference>
<dbReference type="Pfam" id="PF08032">
    <property type="entry name" value="SpoU_sub_bind"/>
    <property type="match status" value="1"/>
</dbReference>
<keyword evidence="1 4" id="KW-0489">Methyltransferase</keyword>
<dbReference type="GO" id="GO:0008173">
    <property type="term" value="F:RNA methyltransferase activity"/>
    <property type="evidence" value="ECO:0007669"/>
    <property type="project" value="InterPro"/>
</dbReference>
<dbReference type="InterPro" id="IPR029064">
    <property type="entry name" value="Ribosomal_eL30-like_sf"/>
</dbReference>
<accession>A0A1D3UX90</accession>
<dbReference type="Pfam" id="PF00588">
    <property type="entry name" value="SpoU_methylase"/>
    <property type="match status" value="1"/>
</dbReference>
<dbReference type="EC" id="2.1.1.-" evidence="4"/>
<dbReference type="RefSeq" id="WP_074450097.1">
    <property type="nucleotide sequence ID" value="NZ_CALHNL010000009.1"/>
</dbReference>